<dbReference type="EMBL" id="WIXJ01000001">
    <property type="protein sequence ID" value="MQY50565.1"/>
    <property type="molecule type" value="Genomic_DNA"/>
</dbReference>
<dbReference type="Pfam" id="PF10276">
    <property type="entry name" value="zf-CHCC"/>
    <property type="match status" value="1"/>
</dbReference>
<dbReference type="AlphaFoldDB" id="A0A6L5JT50"/>
<organism evidence="2 3">
    <name type="scientific">Rhodocyclus tenuis</name>
    <name type="common">Rhodospirillum tenue</name>
    <dbReference type="NCBI Taxonomy" id="1066"/>
    <lineage>
        <taxon>Bacteria</taxon>
        <taxon>Pseudomonadati</taxon>
        <taxon>Pseudomonadota</taxon>
        <taxon>Betaproteobacteria</taxon>
        <taxon>Rhodocyclales</taxon>
        <taxon>Rhodocyclaceae</taxon>
        <taxon>Rhodocyclus</taxon>
    </lineage>
</organism>
<dbReference type="OrthoDB" id="9806844at2"/>
<evidence type="ECO:0000313" key="3">
    <source>
        <dbReference type="Proteomes" id="UP000480275"/>
    </source>
</evidence>
<comment type="caution">
    <text evidence="2">The sequence shown here is derived from an EMBL/GenBank/DDBJ whole genome shotgun (WGS) entry which is preliminary data.</text>
</comment>
<evidence type="ECO:0000259" key="1">
    <source>
        <dbReference type="Pfam" id="PF10276"/>
    </source>
</evidence>
<dbReference type="InterPro" id="IPR019401">
    <property type="entry name" value="Znf_CHCC"/>
</dbReference>
<sequence length="77" mass="8313">MSETERTPPSAAQEAPADAERVVPLGAADLPLTCPRPGAPLWARHPRVFLDVTTTGEVTCPYCSAHYIFTGEAPKRH</sequence>
<gene>
    <name evidence="2" type="ORF">GHK24_02070</name>
</gene>
<dbReference type="Proteomes" id="UP000480275">
    <property type="component" value="Unassembled WGS sequence"/>
</dbReference>
<protein>
    <submittedName>
        <fullName evidence="2">Zinc-finger domain-containing protein</fullName>
    </submittedName>
</protein>
<dbReference type="GO" id="GO:0008270">
    <property type="term" value="F:zinc ion binding"/>
    <property type="evidence" value="ECO:0007669"/>
    <property type="project" value="UniProtKB-KW"/>
</dbReference>
<evidence type="ECO:0000313" key="2">
    <source>
        <dbReference type="EMBL" id="MQY50565.1"/>
    </source>
</evidence>
<proteinExistence type="predicted"/>
<keyword evidence="2" id="KW-0862">Zinc</keyword>
<keyword evidence="2" id="KW-0479">Metal-binding</keyword>
<dbReference type="Gene3D" id="2.60.260.40">
    <property type="entry name" value="q5lls5 like domains"/>
    <property type="match status" value="1"/>
</dbReference>
<feature type="domain" description="Zinc finger CHCC-type" evidence="1">
    <location>
        <begin position="33"/>
        <end position="67"/>
    </location>
</feature>
<accession>A0A6L5JT50</accession>
<keyword evidence="2" id="KW-0863">Zinc-finger</keyword>
<reference evidence="2 3" key="1">
    <citation type="submission" date="2019-10" db="EMBL/GenBank/DDBJ databases">
        <title>Whole-genome sequence of the purple nonsulfur photosynthetic bacterium Rhodocyclus tenuis.</title>
        <authorList>
            <person name="Kyndt J.A."/>
            <person name="Meyer T.E."/>
        </authorList>
    </citation>
    <scope>NUCLEOTIDE SEQUENCE [LARGE SCALE GENOMIC DNA]</scope>
    <source>
        <strain evidence="2 3">DSM 110</strain>
    </source>
</reference>
<name>A0A6L5JT50_RHOTE</name>